<accession>A0A9X1R8S4</accession>
<feature type="domain" description="Peptidase C51" evidence="1">
    <location>
        <begin position="357"/>
        <end position="445"/>
    </location>
</feature>
<protein>
    <submittedName>
        <fullName evidence="2">TIGR02594 family protein</fullName>
    </submittedName>
</protein>
<dbReference type="EMBL" id="JAKLUA010000005">
    <property type="protein sequence ID" value="MCG2668923.1"/>
    <property type="molecule type" value="Genomic_DNA"/>
</dbReference>
<reference evidence="2" key="1">
    <citation type="submission" date="2022-01" db="EMBL/GenBank/DDBJ databases">
        <title>Genome sequnece data of strain Bradyrhizobium sp. nov.</title>
        <authorList>
            <person name="Zhang J."/>
        </authorList>
    </citation>
    <scope>NUCLEOTIDE SEQUENCE</scope>
    <source>
        <strain evidence="3">WYCCWR 12774</strain>
        <strain evidence="2">WYCCWR 13023</strain>
    </source>
</reference>
<evidence type="ECO:0000313" key="4">
    <source>
        <dbReference type="Proteomes" id="UP001139012"/>
    </source>
</evidence>
<name>A0A9X1R8S4_9BRAD</name>
<evidence type="ECO:0000313" key="2">
    <source>
        <dbReference type="EMBL" id="MCG2627476.1"/>
    </source>
</evidence>
<dbReference type="InterPro" id="IPR013423">
    <property type="entry name" value="CHP02594"/>
</dbReference>
<keyword evidence="4" id="KW-1185">Reference proteome</keyword>
<dbReference type="EMBL" id="JAKLTY010000007">
    <property type="protein sequence ID" value="MCG2627476.1"/>
    <property type="molecule type" value="Genomic_DNA"/>
</dbReference>
<dbReference type="InterPro" id="IPR007921">
    <property type="entry name" value="CHAP_dom"/>
</dbReference>
<dbReference type="Proteomes" id="UP001139054">
    <property type="component" value="Unassembled WGS sequence"/>
</dbReference>
<dbReference type="Pfam" id="PF05257">
    <property type="entry name" value="CHAP"/>
    <property type="match status" value="1"/>
</dbReference>
<gene>
    <name evidence="3" type="ORF">L6637_18335</name>
    <name evidence="2" type="ORF">L6654_12640</name>
</gene>
<organism evidence="2 5">
    <name type="scientific">Bradyrhizobium zhengyangense</name>
    <dbReference type="NCBI Taxonomy" id="2911009"/>
    <lineage>
        <taxon>Bacteria</taxon>
        <taxon>Pseudomonadati</taxon>
        <taxon>Pseudomonadota</taxon>
        <taxon>Alphaproteobacteria</taxon>
        <taxon>Hyphomicrobiales</taxon>
        <taxon>Nitrobacteraceae</taxon>
        <taxon>Bradyrhizobium</taxon>
    </lineage>
</organism>
<evidence type="ECO:0000313" key="3">
    <source>
        <dbReference type="EMBL" id="MCG2668923.1"/>
    </source>
</evidence>
<dbReference type="AlphaFoldDB" id="A0A9X1R8S4"/>
<dbReference type="RefSeq" id="WP_237863172.1">
    <property type="nucleotide sequence ID" value="NZ_JAKLTY010000007.1"/>
</dbReference>
<dbReference type="InterPro" id="IPR023346">
    <property type="entry name" value="Lysozyme-like_dom_sf"/>
</dbReference>
<dbReference type="SUPFAM" id="SSF53955">
    <property type="entry name" value="Lysozyme-like"/>
    <property type="match status" value="1"/>
</dbReference>
<sequence length="619" mass="65153">MTVYLVKGFPDLLDKPGGKAIDGLTGNMTVVGTGNVSGDFIEVKVDDADETGWVAKESLAVKGRDIMSEAAFVRECLVAERAVNALDQTAPWFVSADYVIARAIFETQDTGHKMVNVGPKIPGSDGVGPCQISTAEWQRFLDNGGTLAAGFGTGSVDDALSQAWGAAFTMFTDAKAITQAKRNAGQGSDTEPPLPSYLEIFLAYLTASPKAAIMLAAAAATPADMGQDPAAAAPAAGSDGTLKLNDFLKSKAGLADDQIAALFKARPGLTGTNDANAKTVTDFVNGVSTRFAQGLSDAFDLINKNAPETIVAVLGSGKAPWLDVARQEQAKNIKEGVGNSDARILEYFKSISFPTDTSQTPWCAAFVSFCMKTCNNPVAAASVPKNNPATASSWKSWGDPLPINASNTPPGAVVVLAPTEKHDTTGHVGFYVRGDTNTITLLGGNQSDQVKESTFARSRVAAIRWLDVAGATATGPVAVGNINLPKDFGPDQRKNADIIMNAFAAAGFDRIHQITAVANAWKESTLKADARTNNSIEDSVGLFQLNMRKGLGVGHQLPDLLDAKKNTDIIIGVCKKVPSFVKATNLEQAVTAFVRFVEIPANQTAEIADRLHKANSLMA</sequence>
<proteinExistence type="predicted"/>
<evidence type="ECO:0000259" key="1">
    <source>
        <dbReference type="Pfam" id="PF05257"/>
    </source>
</evidence>
<dbReference type="Gene3D" id="1.10.530.10">
    <property type="match status" value="1"/>
</dbReference>
<dbReference type="NCBIfam" id="TIGR02594">
    <property type="entry name" value="TIGR02594 family protein"/>
    <property type="match status" value="1"/>
</dbReference>
<evidence type="ECO:0000313" key="5">
    <source>
        <dbReference type="Proteomes" id="UP001139054"/>
    </source>
</evidence>
<comment type="caution">
    <text evidence="2">The sequence shown here is derived from an EMBL/GenBank/DDBJ whole genome shotgun (WGS) entry which is preliminary data.</text>
</comment>
<dbReference type="Proteomes" id="UP001139012">
    <property type="component" value="Unassembled WGS sequence"/>
</dbReference>